<dbReference type="GO" id="GO:0003677">
    <property type="term" value="F:DNA binding"/>
    <property type="evidence" value="ECO:0007669"/>
    <property type="project" value="InterPro"/>
</dbReference>
<evidence type="ECO:0000313" key="2">
    <source>
        <dbReference type="Proteomes" id="UP000824102"/>
    </source>
</evidence>
<name>A0A9D2G789_9FIRM</name>
<protein>
    <submittedName>
        <fullName evidence="1">Metal-sensing transcriptional repressor</fullName>
    </submittedName>
</protein>
<dbReference type="AlphaFoldDB" id="A0A9D2G789"/>
<accession>A0A9D2G789</accession>
<dbReference type="PANTHER" id="PTHR33677:SF3">
    <property type="entry name" value="COPPER-SENSING TRANSCRIPTIONAL REPRESSOR RICR"/>
    <property type="match status" value="1"/>
</dbReference>
<reference evidence="1" key="2">
    <citation type="submission" date="2021-04" db="EMBL/GenBank/DDBJ databases">
        <authorList>
            <person name="Gilroy R."/>
        </authorList>
    </citation>
    <scope>NUCLEOTIDE SEQUENCE</scope>
    <source>
        <strain evidence="1">ChiW7-2402</strain>
    </source>
</reference>
<organism evidence="1 2">
    <name type="scientific">Candidatus Gallimonas intestinavium</name>
    <dbReference type="NCBI Taxonomy" id="2838603"/>
    <lineage>
        <taxon>Bacteria</taxon>
        <taxon>Bacillati</taxon>
        <taxon>Bacillota</taxon>
        <taxon>Clostridia</taxon>
        <taxon>Candidatus Gallimonas</taxon>
    </lineage>
</organism>
<dbReference type="InterPro" id="IPR003735">
    <property type="entry name" value="Metal_Tscrpt_repr"/>
</dbReference>
<proteinExistence type="predicted"/>
<comment type="caution">
    <text evidence="1">The sequence shown here is derived from an EMBL/GenBank/DDBJ whole genome shotgun (WGS) entry which is preliminary data.</text>
</comment>
<dbReference type="EMBL" id="DXBB01000123">
    <property type="protein sequence ID" value="HIZ73531.1"/>
    <property type="molecule type" value="Genomic_DNA"/>
</dbReference>
<dbReference type="Gene3D" id="1.20.58.1000">
    <property type="entry name" value="Metal-sensitive repressor, helix protomer"/>
    <property type="match status" value="1"/>
</dbReference>
<sequence length="99" mass="11254">MADCCNKETRTTVRTEEEKKAIQTRLNRIAGQIGGIGRMVEEDRYCDDILIQLSAVDKAVKSLASYILDAHVHGCLIRDIREGKTEVVDEIVDLFKRFQ</sequence>
<dbReference type="PANTHER" id="PTHR33677">
    <property type="entry name" value="TRANSCRIPTIONAL REPRESSOR FRMR-RELATED"/>
    <property type="match status" value="1"/>
</dbReference>
<dbReference type="Proteomes" id="UP000824102">
    <property type="component" value="Unassembled WGS sequence"/>
</dbReference>
<dbReference type="GO" id="GO:0045892">
    <property type="term" value="P:negative regulation of DNA-templated transcription"/>
    <property type="evidence" value="ECO:0007669"/>
    <property type="project" value="UniProtKB-ARBA"/>
</dbReference>
<gene>
    <name evidence="1" type="ORF">H9964_08120</name>
</gene>
<dbReference type="GO" id="GO:0046872">
    <property type="term" value="F:metal ion binding"/>
    <property type="evidence" value="ECO:0007669"/>
    <property type="project" value="InterPro"/>
</dbReference>
<dbReference type="Pfam" id="PF02583">
    <property type="entry name" value="Trns_repr_metal"/>
    <property type="match status" value="1"/>
</dbReference>
<dbReference type="InterPro" id="IPR038390">
    <property type="entry name" value="Metal_Tscrpt_repr_sf"/>
</dbReference>
<reference evidence="1" key="1">
    <citation type="journal article" date="2021" name="PeerJ">
        <title>Extensive microbial diversity within the chicken gut microbiome revealed by metagenomics and culture.</title>
        <authorList>
            <person name="Gilroy R."/>
            <person name="Ravi A."/>
            <person name="Getino M."/>
            <person name="Pursley I."/>
            <person name="Horton D.L."/>
            <person name="Alikhan N.F."/>
            <person name="Baker D."/>
            <person name="Gharbi K."/>
            <person name="Hall N."/>
            <person name="Watson M."/>
            <person name="Adriaenssens E.M."/>
            <person name="Foster-Nyarko E."/>
            <person name="Jarju S."/>
            <person name="Secka A."/>
            <person name="Antonio M."/>
            <person name="Oren A."/>
            <person name="Chaudhuri R.R."/>
            <person name="La Ragione R."/>
            <person name="Hildebrand F."/>
            <person name="Pallen M.J."/>
        </authorList>
    </citation>
    <scope>NUCLEOTIDE SEQUENCE</scope>
    <source>
        <strain evidence="1">ChiW7-2402</strain>
    </source>
</reference>
<evidence type="ECO:0000313" key="1">
    <source>
        <dbReference type="EMBL" id="HIZ73531.1"/>
    </source>
</evidence>